<proteinExistence type="predicted"/>
<accession>A0A1Y1SY73</accession>
<dbReference type="RefSeq" id="WP_084843344.1">
    <property type="nucleotide sequence ID" value="NZ_ARYN01000027.1"/>
</dbReference>
<evidence type="ECO:0000313" key="2">
    <source>
        <dbReference type="Proteomes" id="UP000192746"/>
    </source>
</evidence>
<protein>
    <recommendedName>
        <fullName evidence="3">YD repeat-containing protein</fullName>
    </recommendedName>
</protein>
<gene>
    <name evidence="1" type="ORF">IIF7_19404</name>
</gene>
<comment type="caution">
    <text evidence="1">The sequence shown here is derived from an EMBL/GenBank/DDBJ whole genome shotgun (WGS) entry which is preliminary data.</text>
</comment>
<dbReference type="STRING" id="1185767.IIF7_19404"/>
<organism evidence="1 2">
    <name type="scientific">Zunongwangia atlantica 22II14-10F7</name>
    <dbReference type="NCBI Taxonomy" id="1185767"/>
    <lineage>
        <taxon>Bacteria</taxon>
        <taxon>Pseudomonadati</taxon>
        <taxon>Bacteroidota</taxon>
        <taxon>Flavobacteriia</taxon>
        <taxon>Flavobacteriales</taxon>
        <taxon>Flavobacteriaceae</taxon>
        <taxon>Zunongwangia</taxon>
    </lineage>
</organism>
<dbReference type="EMBL" id="ARYN01000027">
    <property type="protein sequence ID" value="ORL43697.1"/>
    <property type="molecule type" value="Genomic_DNA"/>
</dbReference>
<dbReference type="AlphaFoldDB" id="A0A1Y1SY73"/>
<keyword evidence="2" id="KW-1185">Reference proteome</keyword>
<evidence type="ECO:0008006" key="3">
    <source>
        <dbReference type="Google" id="ProtNLM"/>
    </source>
</evidence>
<reference evidence="1 2" key="1">
    <citation type="submission" date="2013-04" db="EMBL/GenBank/DDBJ databases">
        <title>Zunongwangia sp. 22II14-10F7 Genome Sequencing.</title>
        <authorList>
            <person name="Lai Q."/>
            <person name="Shao Z."/>
        </authorList>
    </citation>
    <scope>NUCLEOTIDE SEQUENCE [LARGE SCALE GENOMIC DNA]</scope>
    <source>
        <strain evidence="1 2">22II14-10F7</strain>
    </source>
</reference>
<evidence type="ECO:0000313" key="1">
    <source>
        <dbReference type="EMBL" id="ORL43697.1"/>
    </source>
</evidence>
<dbReference type="Proteomes" id="UP000192746">
    <property type="component" value="Unassembled WGS sequence"/>
</dbReference>
<sequence>MLLILLVPKAQAQEDVFLSSNDHLLANEIIAPTVHSPEISSFIQSSMLPANTFVGKVNVSVPIYNIDFGPINIPIGLNYNMGGVKVAEMAANYGLNWSLSGSGALVRSVKDLSDFDAAYKKTPTSNYLTPGGWLANINPYSDYGSATINPSNDAVPDIFQIDAPGLSTEFYLTPGGTPVELHAERNEINLTFGTNPKIYYTENGTQKSTPSIWGITSLEITNLSGIKYTFNFPEYTQAVVNPASTIEEVINGFQINSFRLSEIENLKTGEKIIYTYDEYFSSYYDEVPEIIKSYGGGAQSRGSNGNYNTINRGTKLISTHRLTKIDFNGGEIDFIYNTDRLDNPGEKQLDEVQIKNNFGNIIKKYELIYGYFQSSINTSSVTSKRLKLQEVREVGKNGVSMPGYTFIYNENYTMPPRDSYAYDFLGYNNGSYSSSISNPVPKLYYKDYSINPFNSSSGISLGGNFSLLSNLNYAKTYSLKEIVQPTGGSRKFEYELNQFNYNGQIINGGGLRLKSQTLESVESPNQTWEYTYPVGKIGNMPQYAAYNIKTNSFSTPSSLSTLSNQLGIDIFSTPRTEIQFNQGSFVYYPSATETNIGGNNGKRVISYYDNDDEEPTKTYSSSHISVSALWDNLTQSRIRIDHDFMRGKIETDASYNASNKIVRYQRFIYEEDILDNLALEYYNVVQNSCSSTSYSNNGLEKFNSCGGYKESVNYPISRFVLKTHRVTEYGIDGEFSYVQDETDGIFIEKNLYYDSYYPLVKREIISNFDLDYNSQNLSESDTFSWYSQKSYTYPSSGQNGMPVTASMPYASQLVAQNRISNPLKIEITGRNFSKETFEYANFGNGIIDIKKIKTELRSNTIVPTNEIISRNENGLPTEILNANGITTSLIYGYNNNQIIAIIAGASLSNINTWFNQSYGQTLTYLSQLADNDDSSFDEDDLTEWLQKLRLAVNSNANSTVQVQLFTYDPLEGITRMIDANGNLSFYKRDAFNRLQEIKNDDDHILEFYNYNYKNQ</sequence>
<dbReference type="OrthoDB" id="9814627at2"/>
<name>A0A1Y1SY73_9FLAO</name>